<dbReference type="InterPro" id="IPR011990">
    <property type="entry name" value="TPR-like_helical_dom_sf"/>
</dbReference>
<dbReference type="Pfam" id="PF13614">
    <property type="entry name" value="AAA_31"/>
    <property type="match status" value="1"/>
</dbReference>
<keyword evidence="3" id="KW-0802">TPR repeat</keyword>
<evidence type="ECO:0000256" key="3">
    <source>
        <dbReference type="PROSITE-ProRule" id="PRU00339"/>
    </source>
</evidence>
<evidence type="ECO:0000313" key="5">
    <source>
        <dbReference type="EMBL" id="HJG14035.1"/>
    </source>
</evidence>
<dbReference type="AlphaFoldDB" id="A0A921I9Y7"/>
<organism evidence="5 6">
    <name type="scientific">Bacteroides xylanisolvens</name>
    <dbReference type="NCBI Taxonomy" id="371601"/>
    <lineage>
        <taxon>Bacteria</taxon>
        <taxon>Pseudomonadati</taxon>
        <taxon>Bacteroidota</taxon>
        <taxon>Bacteroidia</taxon>
        <taxon>Bacteroidales</taxon>
        <taxon>Bacteroidaceae</taxon>
        <taxon>Bacteroides</taxon>
    </lineage>
</organism>
<keyword evidence="1" id="KW-0547">Nucleotide-binding</keyword>
<dbReference type="SMART" id="SM00028">
    <property type="entry name" value="TPR"/>
    <property type="match status" value="2"/>
</dbReference>
<name>A0A921I9Y7_9BACE</name>
<dbReference type="GO" id="GO:0005524">
    <property type="term" value="F:ATP binding"/>
    <property type="evidence" value="ECO:0007669"/>
    <property type="project" value="UniProtKB-KW"/>
</dbReference>
<dbReference type="Proteomes" id="UP000747074">
    <property type="component" value="Unassembled WGS sequence"/>
</dbReference>
<dbReference type="InterPro" id="IPR019734">
    <property type="entry name" value="TPR_rpt"/>
</dbReference>
<feature type="repeat" description="TPR" evidence="3">
    <location>
        <begin position="340"/>
        <end position="373"/>
    </location>
</feature>
<dbReference type="InterPro" id="IPR050625">
    <property type="entry name" value="ParA/MinD_ATPase"/>
</dbReference>
<dbReference type="EMBL" id="DYVL01000210">
    <property type="protein sequence ID" value="HJG14035.1"/>
    <property type="molecule type" value="Genomic_DNA"/>
</dbReference>
<keyword evidence="2" id="KW-0067">ATP-binding</keyword>
<dbReference type="RefSeq" id="WP_242398480.1">
    <property type="nucleotide sequence ID" value="NZ_CAKOCS010000029.1"/>
</dbReference>
<dbReference type="InterPro" id="IPR027417">
    <property type="entry name" value="P-loop_NTPase"/>
</dbReference>
<sequence length="549" mass="64520">MKTVAFYSYKGGVGRTLALSNIAMRLSDFHKKVCVLDFDLEAPGVHYKFKSMFKNQPFQLQKGIVDYIHEFAVNKKIPDSIENYSYELQKPYNINVIPAGNPDLSLYWKKLSAINWYDLLYGNNAEGIPFFFHLKNEIEKKIKPDYLLIDTRTGITDISSITISLLADQIVLLAANNEENISGCRRIIKSLLSQKNNLLDKDRDLILALTRIPYPQTPEDKLREKMIVENFTKNFQDISSLASNSAISPVIIHSDRDIECSEEFKIGYTFEISNGQKEIAKEYLNLFGEITKNDFTENEKTLFEEEKKKERLYYSIHQINNPEEATKQIKHYIKSYPDDDYLYFLLAVSYNSLLDYSNALKSINEAFKILPINYYKFYRTGIYFSLHQYEKAYKEILQIKDYDNLIYYGTYLLIKTYTKDFSMEELKAELSVYENSNDNNLVEKYNTIACIYRKIGDYKKAIENIYKALNLEKENAYLYTTLAEIMSNKDNDIQFYFNIEMALKYNVDLRIAINQNKDIYKKYFHDPQFIDLLKRYDKEDVINYIFSIA</sequence>
<dbReference type="PANTHER" id="PTHR43384">
    <property type="entry name" value="SEPTUM SITE-DETERMINING PROTEIN MIND HOMOLOG, CHLOROPLASTIC-RELATED"/>
    <property type="match status" value="1"/>
</dbReference>
<proteinExistence type="predicted"/>
<evidence type="ECO:0000256" key="2">
    <source>
        <dbReference type="ARBA" id="ARBA00022840"/>
    </source>
</evidence>
<dbReference type="Gene3D" id="3.40.50.300">
    <property type="entry name" value="P-loop containing nucleotide triphosphate hydrolases"/>
    <property type="match status" value="1"/>
</dbReference>
<dbReference type="GO" id="GO:0016887">
    <property type="term" value="F:ATP hydrolysis activity"/>
    <property type="evidence" value="ECO:0007669"/>
    <property type="project" value="TreeGrafter"/>
</dbReference>
<dbReference type="SUPFAM" id="SSF52540">
    <property type="entry name" value="P-loop containing nucleoside triphosphate hydrolases"/>
    <property type="match status" value="1"/>
</dbReference>
<evidence type="ECO:0000256" key="1">
    <source>
        <dbReference type="ARBA" id="ARBA00022741"/>
    </source>
</evidence>
<evidence type="ECO:0000313" key="6">
    <source>
        <dbReference type="Proteomes" id="UP000747074"/>
    </source>
</evidence>
<accession>A0A921I9Y7</accession>
<dbReference type="GO" id="GO:0051782">
    <property type="term" value="P:negative regulation of cell division"/>
    <property type="evidence" value="ECO:0007669"/>
    <property type="project" value="TreeGrafter"/>
</dbReference>
<gene>
    <name evidence="5" type="ORF">K8V07_19175</name>
</gene>
<dbReference type="SUPFAM" id="SSF48452">
    <property type="entry name" value="TPR-like"/>
    <property type="match status" value="1"/>
</dbReference>
<dbReference type="InterPro" id="IPR025669">
    <property type="entry name" value="AAA_dom"/>
</dbReference>
<dbReference type="PANTHER" id="PTHR43384:SF6">
    <property type="entry name" value="SEPTUM SITE-DETERMINING PROTEIN MIND HOMOLOG, CHLOROPLASTIC"/>
    <property type="match status" value="1"/>
</dbReference>
<reference evidence="5" key="2">
    <citation type="submission" date="2021-09" db="EMBL/GenBank/DDBJ databases">
        <authorList>
            <person name="Gilroy R."/>
        </authorList>
    </citation>
    <scope>NUCLEOTIDE SEQUENCE</scope>
    <source>
        <strain evidence="5">CHK154-13316</strain>
    </source>
</reference>
<feature type="repeat" description="TPR" evidence="3">
    <location>
        <begin position="442"/>
        <end position="475"/>
    </location>
</feature>
<dbReference type="PROSITE" id="PS50005">
    <property type="entry name" value="TPR"/>
    <property type="match status" value="2"/>
</dbReference>
<feature type="domain" description="AAA" evidence="4">
    <location>
        <begin position="1"/>
        <end position="190"/>
    </location>
</feature>
<reference evidence="5" key="1">
    <citation type="journal article" date="2021" name="PeerJ">
        <title>Extensive microbial diversity within the chicken gut microbiome revealed by metagenomics and culture.</title>
        <authorList>
            <person name="Gilroy R."/>
            <person name="Ravi A."/>
            <person name="Getino M."/>
            <person name="Pursley I."/>
            <person name="Horton D.L."/>
            <person name="Alikhan N.F."/>
            <person name="Baker D."/>
            <person name="Gharbi K."/>
            <person name="Hall N."/>
            <person name="Watson M."/>
            <person name="Adriaenssens E.M."/>
            <person name="Foster-Nyarko E."/>
            <person name="Jarju S."/>
            <person name="Secka A."/>
            <person name="Antonio M."/>
            <person name="Oren A."/>
            <person name="Chaudhuri R.R."/>
            <person name="La Ragione R."/>
            <person name="Hildebrand F."/>
            <person name="Pallen M.J."/>
        </authorList>
    </citation>
    <scope>NUCLEOTIDE SEQUENCE</scope>
    <source>
        <strain evidence="5">CHK154-13316</strain>
    </source>
</reference>
<dbReference type="Gene3D" id="1.25.40.10">
    <property type="entry name" value="Tetratricopeptide repeat domain"/>
    <property type="match status" value="2"/>
</dbReference>
<dbReference type="GO" id="GO:0005829">
    <property type="term" value="C:cytosol"/>
    <property type="evidence" value="ECO:0007669"/>
    <property type="project" value="TreeGrafter"/>
</dbReference>
<dbReference type="NCBIfam" id="NF047398">
    <property type="entry name" value="AAA_KGGVGR"/>
    <property type="match status" value="1"/>
</dbReference>
<protein>
    <submittedName>
        <fullName evidence="5">AAA family ATPase</fullName>
    </submittedName>
</protein>
<evidence type="ECO:0000259" key="4">
    <source>
        <dbReference type="Pfam" id="PF13614"/>
    </source>
</evidence>
<comment type="caution">
    <text evidence="5">The sequence shown here is derived from an EMBL/GenBank/DDBJ whole genome shotgun (WGS) entry which is preliminary data.</text>
</comment>
<dbReference type="GO" id="GO:0009898">
    <property type="term" value="C:cytoplasmic side of plasma membrane"/>
    <property type="evidence" value="ECO:0007669"/>
    <property type="project" value="TreeGrafter"/>
</dbReference>